<dbReference type="Proteomes" id="UP000183788">
    <property type="component" value="Unassembled WGS sequence"/>
</dbReference>
<dbReference type="RefSeq" id="WP_072364492.1">
    <property type="nucleotide sequence ID" value="NZ_CBHWAX010000006.1"/>
</dbReference>
<dbReference type="OrthoDB" id="9790423at2"/>
<evidence type="ECO:0000259" key="7">
    <source>
        <dbReference type="Pfam" id="PF08281"/>
    </source>
</evidence>
<evidence type="ECO:0000313" key="10">
    <source>
        <dbReference type="Proteomes" id="UP000183788"/>
    </source>
</evidence>
<evidence type="ECO:0000256" key="2">
    <source>
        <dbReference type="ARBA" id="ARBA00023015"/>
    </source>
</evidence>
<gene>
    <name evidence="8" type="ORF">SAMN05661012_05434</name>
    <name evidence="9" type="ORF">SR876_13815</name>
</gene>
<dbReference type="EMBL" id="FPIZ01000023">
    <property type="protein sequence ID" value="SFW83753.1"/>
    <property type="molecule type" value="Genomic_DNA"/>
</dbReference>
<name>A0A1K1SHA5_9BACT</name>
<organism evidence="8 10">
    <name type="scientific">Chitinophaga sancti</name>
    <dbReference type="NCBI Taxonomy" id="1004"/>
    <lineage>
        <taxon>Bacteria</taxon>
        <taxon>Pseudomonadati</taxon>
        <taxon>Bacteroidota</taxon>
        <taxon>Chitinophagia</taxon>
        <taxon>Chitinophagales</taxon>
        <taxon>Chitinophagaceae</taxon>
        <taxon>Chitinophaga</taxon>
    </lineage>
</organism>
<keyword evidence="11" id="KW-1185">Reference proteome</keyword>
<feature type="domain" description="RNA polymerase sigma factor 70 region 4 type 2" evidence="7">
    <location>
        <begin position="131"/>
        <end position="170"/>
    </location>
</feature>
<dbReference type="SUPFAM" id="SSF88659">
    <property type="entry name" value="Sigma3 and sigma4 domains of RNA polymerase sigma factors"/>
    <property type="match status" value="1"/>
</dbReference>
<dbReference type="GO" id="GO:0003677">
    <property type="term" value="F:DNA binding"/>
    <property type="evidence" value="ECO:0007669"/>
    <property type="project" value="UniProtKB-KW"/>
</dbReference>
<keyword evidence="5" id="KW-0804">Transcription</keyword>
<dbReference type="InterPro" id="IPR013324">
    <property type="entry name" value="RNA_pol_sigma_r3/r4-like"/>
</dbReference>
<dbReference type="PANTHER" id="PTHR43133">
    <property type="entry name" value="RNA POLYMERASE ECF-TYPE SIGMA FACTO"/>
    <property type="match status" value="1"/>
</dbReference>
<keyword evidence="2" id="KW-0805">Transcription regulation</keyword>
<accession>A0A1K1SHA5</accession>
<comment type="similarity">
    <text evidence="1">Belongs to the sigma-70 factor family. ECF subfamily.</text>
</comment>
<dbReference type="InterPro" id="IPR014284">
    <property type="entry name" value="RNA_pol_sigma-70_dom"/>
</dbReference>
<dbReference type="Gene3D" id="1.10.1740.10">
    <property type="match status" value="1"/>
</dbReference>
<evidence type="ECO:0000313" key="11">
    <source>
        <dbReference type="Proteomes" id="UP001326715"/>
    </source>
</evidence>
<dbReference type="GO" id="GO:0016987">
    <property type="term" value="F:sigma factor activity"/>
    <property type="evidence" value="ECO:0007669"/>
    <property type="project" value="UniProtKB-KW"/>
</dbReference>
<dbReference type="InterPro" id="IPR039425">
    <property type="entry name" value="RNA_pol_sigma-70-like"/>
</dbReference>
<dbReference type="Gene3D" id="1.10.10.10">
    <property type="entry name" value="Winged helix-like DNA-binding domain superfamily/Winged helix DNA-binding domain"/>
    <property type="match status" value="1"/>
</dbReference>
<keyword evidence="4" id="KW-0238">DNA-binding</keyword>
<dbReference type="Pfam" id="PF04542">
    <property type="entry name" value="Sigma70_r2"/>
    <property type="match status" value="1"/>
</dbReference>
<dbReference type="NCBIfam" id="TIGR02937">
    <property type="entry name" value="sigma70-ECF"/>
    <property type="match status" value="1"/>
</dbReference>
<dbReference type="InterPro" id="IPR013325">
    <property type="entry name" value="RNA_pol_sigma_r2"/>
</dbReference>
<keyword evidence="3" id="KW-0731">Sigma factor</keyword>
<proteinExistence type="inferred from homology"/>
<evidence type="ECO:0000256" key="3">
    <source>
        <dbReference type="ARBA" id="ARBA00023082"/>
    </source>
</evidence>
<dbReference type="GO" id="GO:0006352">
    <property type="term" value="P:DNA-templated transcription initiation"/>
    <property type="evidence" value="ECO:0007669"/>
    <property type="project" value="InterPro"/>
</dbReference>
<evidence type="ECO:0000259" key="6">
    <source>
        <dbReference type="Pfam" id="PF04542"/>
    </source>
</evidence>
<evidence type="ECO:0000256" key="1">
    <source>
        <dbReference type="ARBA" id="ARBA00010641"/>
    </source>
</evidence>
<evidence type="ECO:0000313" key="9">
    <source>
        <dbReference type="EMBL" id="WQG92589.1"/>
    </source>
</evidence>
<feature type="domain" description="RNA polymerase sigma-70 region 2" evidence="6">
    <location>
        <begin position="27"/>
        <end position="95"/>
    </location>
</feature>
<dbReference type="STRING" id="1004.SAMN05661012_05434"/>
<dbReference type="Proteomes" id="UP001326715">
    <property type="component" value="Chromosome"/>
</dbReference>
<dbReference type="PANTHER" id="PTHR43133:SF8">
    <property type="entry name" value="RNA POLYMERASE SIGMA FACTOR HI_1459-RELATED"/>
    <property type="match status" value="1"/>
</dbReference>
<protein>
    <submittedName>
        <fullName evidence="8">RNA polymerase sigma-70 factor, ECF subfamily</fullName>
    </submittedName>
    <submittedName>
        <fullName evidence="9">Sigma-70 family RNA polymerase sigma factor</fullName>
    </submittedName>
</protein>
<evidence type="ECO:0000256" key="4">
    <source>
        <dbReference type="ARBA" id="ARBA00023125"/>
    </source>
</evidence>
<evidence type="ECO:0000313" key="8">
    <source>
        <dbReference type="EMBL" id="SFW83753.1"/>
    </source>
</evidence>
<evidence type="ECO:0000256" key="5">
    <source>
        <dbReference type="ARBA" id="ARBA00023163"/>
    </source>
</evidence>
<dbReference type="AlphaFoldDB" id="A0A1K1SHA5"/>
<dbReference type="InterPro" id="IPR013249">
    <property type="entry name" value="RNA_pol_sigma70_r4_t2"/>
</dbReference>
<dbReference type="InterPro" id="IPR036388">
    <property type="entry name" value="WH-like_DNA-bd_sf"/>
</dbReference>
<dbReference type="EMBL" id="CP140154">
    <property type="protein sequence ID" value="WQG92589.1"/>
    <property type="molecule type" value="Genomic_DNA"/>
</dbReference>
<dbReference type="SUPFAM" id="SSF88946">
    <property type="entry name" value="Sigma2 domain of RNA polymerase sigma factors"/>
    <property type="match status" value="1"/>
</dbReference>
<reference evidence="9 11" key="2">
    <citation type="submission" date="2023-11" db="EMBL/GenBank/DDBJ databases">
        <title>MicrobeMod: A computational toolkit for identifying prokaryotic methylation and restriction-modification with nanopore sequencing.</title>
        <authorList>
            <person name="Crits-Christoph A."/>
            <person name="Kang S.C."/>
            <person name="Lee H."/>
            <person name="Ostrov N."/>
        </authorList>
    </citation>
    <scope>NUCLEOTIDE SEQUENCE [LARGE SCALE GENOMIC DNA]</scope>
    <source>
        <strain evidence="9 11">ATCC 23090</strain>
    </source>
</reference>
<dbReference type="Pfam" id="PF08281">
    <property type="entry name" value="Sigma70_r4_2"/>
    <property type="match status" value="1"/>
</dbReference>
<sequence length="195" mass="22754">MKRYSELTDEELIKLYRSGDDSAFSVLVYRHKNRIFTTIMLLVKDRHLAEDIFQDVFIKIINALNEGHYLDNSRFIAWAVRIAHNCCISHFRKKNARPSFALIYNDDITSGDSRMDMSQEQLIIIRETNTAVQALMDRLPETQREALILRYYADLSFKEIAQTVNVGINTALGRVRYAIINMRKLMEREAVEAVF</sequence>
<reference evidence="8 10" key="1">
    <citation type="submission" date="2016-11" db="EMBL/GenBank/DDBJ databases">
        <authorList>
            <person name="Jaros S."/>
            <person name="Januszkiewicz K."/>
            <person name="Wedrychowicz H."/>
        </authorList>
    </citation>
    <scope>NUCLEOTIDE SEQUENCE [LARGE SCALE GENOMIC DNA]</scope>
    <source>
        <strain evidence="8 10">DSM 784</strain>
    </source>
</reference>
<dbReference type="InterPro" id="IPR007627">
    <property type="entry name" value="RNA_pol_sigma70_r2"/>
</dbReference>